<reference evidence="7" key="3">
    <citation type="submission" date="2025-09" db="UniProtKB">
        <authorList>
            <consortium name="Ensembl"/>
        </authorList>
    </citation>
    <scope>IDENTIFICATION</scope>
</reference>
<evidence type="ECO:0000256" key="2">
    <source>
        <dbReference type="ARBA" id="ARBA00022980"/>
    </source>
</evidence>
<dbReference type="GO" id="GO:0003723">
    <property type="term" value="F:RNA binding"/>
    <property type="evidence" value="ECO:0007669"/>
    <property type="project" value="InterPro"/>
</dbReference>
<name>A0A452GXV4_9SAUR</name>
<evidence type="ECO:0000256" key="6">
    <source>
        <dbReference type="ARBA" id="ARBA00035468"/>
    </source>
</evidence>
<dbReference type="Proteomes" id="UP000291020">
    <property type="component" value="Unassembled WGS sequence"/>
</dbReference>
<dbReference type="GO" id="GO:0005840">
    <property type="term" value="C:ribosome"/>
    <property type="evidence" value="ECO:0007669"/>
    <property type="project" value="UniProtKB-KW"/>
</dbReference>
<sequence>MSLIITKKFQKADIDLTKKSGELTEDEVHIITIIQKAIKASKHSQVLINGQDNELHEDLEQLKKIQVDQSLCVRAQHTKRNGCWGRAIGDSKVKR</sequence>
<evidence type="ECO:0000256" key="1">
    <source>
        <dbReference type="ARBA" id="ARBA00008080"/>
    </source>
</evidence>
<comment type="subunit">
    <text evidence="4">Component of the small ribosomal subunit.</text>
</comment>
<keyword evidence="2" id="KW-0689">Ribosomal protein</keyword>
<reference evidence="7" key="2">
    <citation type="submission" date="2025-08" db="UniProtKB">
        <authorList>
            <consortium name="Ensembl"/>
        </authorList>
    </citation>
    <scope>IDENTIFICATION</scope>
</reference>
<organism evidence="7 8">
    <name type="scientific">Gopherus agassizii</name>
    <name type="common">Agassiz's desert tortoise</name>
    <dbReference type="NCBI Taxonomy" id="38772"/>
    <lineage>
        <taxon>Eukaryota</taxon>
        <taxon>Metazoa</taxon>
        <taxon>Chordata</taxon>
        <taxon>Craniata</taxon>
        <taxon>Vertebrata</taxon>
        <taxon>Euteleostomi</taxon>
        <taxon>Archelosauria</taxon>
        <taxon>Testudinata</taxon>
        <taxon>Testudines</taxon>
        <taxon>Cryptodira</taxon>
        <taxon>Durocryptodira</taxon>
        <taxon>Testudinoidea</taxon>
        <taxon>Testudinidae</taxon>
        <taxon>Gopherus</taxon>
    </lineage>
</organism>
<keyword evidence="3" id="KW-0687">Ribonucleoprotein</keyword>
<protein>
    <recommendedName>
        <fullName evidence="5">Small ribosomal subunit protein uS13</fullName>
    </recommendedName>
    <alternativeName>
        <fullName evidence="6">40S ribosomal protein S18</fullName>
    </alternativeName>
</protein>
<proteinExistence type="inferred from homology"/>
<dbReference type="AlphaFoldDB" id="A0A452GXV4"/>
<dbReference type="GO" id="GO:0006412">
    <property type="term" value="P:translation"/>
    <property type="evidence" value="ECO:0007669"/>
    <property type="project" value="InterPro"/>
</dbReference>
<dbReference type="InterPro" id="IPR027437">
    <property type="entry name" value="Rbsml_uS13_C"/>
</dbReference>
<evidence type="ECO:0000313" key="8">
    <source>
        <dbReference type="Proteomes" id="UP000291020"/>
    </source>
</evidence>
<evidence type="ECO:0000313" key="7">
    <source>
        <dbReference type="Ensembl" id="ENSGAGP00000006986.1"/>
    </source>
</evidence>
<dbReference type="Ensembl" id="ENSGAGT00000008093.1">
    <property type="protein sequence ID" value="ENSGAGP00000006986.1"/>
    <property type="gene ID" value="ENSGAGG00000005627.1"/>
</dbReference>
<evidence type="ECO:0000256" key="3">
    <source>
        <dbReference type="ARBA" id="ARBA00023274"/>
    </source>
</evidence>
<dbReference type="GO" id="GO:0003735">
    <property type="term" value="F:structural constituent of ribosome"/>
    <property type="evidence" value="ECO:0007669"/>
    <property type="project" value="InterPro"/>
</dbReference>
<accession>A0A452GXV4</accession>
<evidence type="ECO:0000256" key="4">
    <source>
        <dbReference type="ARBA" id="ARBA00035021"/>
    </source>
</evidence>
<dbReference type="GO" id="GO:1990904">
    <property type="term" value="C:ribonucleoprotein complex"/>
    <property type="evidence" value="ECO:0007669"/>
    <property type="project" value="UniProtKB-KW"/>
</dbReference>
<dbReference type="Gene3D" id="4.10.910.10">
    <property type="entry name" value="30s ribosomal protein s13, domain 2"/>
    <property type="match status" value="1"/>
</dbReference>
<dbReference type="InterPro" id="IPR001892">
    <property type="entry name" value="Ribosomal_uS13"/>
</dbReference>
<reference evidence="8" key="1">
    <citation type="journal article" date="2017" name="PLoS ONE">
        <title>The Agassiz's desert tortoise genome provides a resource for the conservation of a threatened species.</title>
        <authorList>
            <person name="Tollis M."/>
            <person name="DeNardo D.F."/>
            <person name="Cornelius J.A."/>
            <person name="Dolby G.A."/>
            <person name="Edwards T."/>
            <person name="Henen B.T."/>
            <person name="Karl A.E."/>
            <person name="Murphy R.W."/>
            <person name="Kusumi K."/>
        </authorList>
    </citation>
    <scope>NUCLEOTIDE SEQUENCE [LARGE SCALE GENOMIC DNA]</scope>
</reference>
<dbReference type="InterPro" id="IPR010979">
    <property type="entry name" value="Ribosomal_uS13-like_H2TH"/>
</dbReference>
<dbReference type="STRING" id="38772.ENSGAGP00000006986"/>
<comment type="similarity">
    <text evidence="1">Belongs to the universal ribosomal protein uS13 family.</text>
</comment>
<keyword evidence="8" id="KW-1185">Reference proteome</keyword>
<dbReference type="PIRSF" id="PIRSF002134">
    <property type="entry name" value="Ribosomal_S13"/>
    <property type="match status" value="1"/>
</dbReference>
<dbReference type="SUPFAM" id="SSF46946">
    <property type="entry name" value="S13-like H2TH domain"/>
    <property type="match status" value="1"/>
</dbReference>
<evidence type="ECO:0000256" key="5">
    <source>
        <dbReference type="ARBA" id="ARBA00035166"/>
    </source>
</evidence>